<proteinExistence type="predicted"/>
<dbReference type="Gene3D" id="3.40.50.150">
    <property type="entry name" value="Vaccinia Virus protein VP39"/>
    <property type="match status" value="1"/>
</dbReference>
<dbReference type="GO" id="GO:0032259">
    <property type="term" value="P:methylation"/>
    <property type="evidence" value="ECO:0007669"/>
    <property type="project" value="UniProtKB-KW"/>
</dbReference>
<gene>
    <name evidence="2" type="ORF">PHISCL_02408</name>
</gene>
<organism evidence="2 3">
    <name type="scientific">Aspergillus sclerotialis</name>
    <dbReference type="NCBI Taxonomy" id="2070753"/>
    <lineage>
        <taxon>Eukaryota</taxon>
        <taxon>Fungi</taxon>
        <taxon>Dikarya</taxon>
        <taxon>Ascomycota</taxon>
        <taxon>Pezizomycotina</taxon>
        <taxon>Eurotiomycetes</taxon>
        <taxon>Eurotiomycetidae</taxon>
        <taxon>Eurotiales</taxon>
        <taxon>Aspergillaceae</taxon>
        <taxon>Aspergillus</taxon>
        <taxon>Aspergillus subgen. Polypaecilum</taxon>
    </lineage>
</organism>
<protein>
    <submittedName>
        <fullName evidence="2">Methyltransferase</fullName>
    </submittedName>
</protein>
<feature type="compositionally biased region" description="Polar residues" evidence="1">
    <location>
        <begin position="30"/>
        <end position="40"/>
    </location>
</feature>
<dbReference type="PANTHER" id="PTHR43591">
    <property type="entry name" value="METHYLTRANSFERASE"/>
    <property type="match status" value="1"/>
</dbReference>
<keyword evidence="2" id="KW-0808">Transferase</keyword>
<accession>A0A3A2ZQ22</accession>
<dbReference type="AlphaFoldDB" id="A0A3A2ZQ22"/>
<dbReference type="InterPro" id="IPR029063">
    <property type="entry name" value="SAM-dependent_MTases_sf"/>
</dbReference>
<evidence type="ECO:0000313" key="3">
    <source>
        <dbReference type="Proteomes" id="UP000266188"/>
    </source>
</evidence>
<keyword evidence="2" id="KW-0489">Methyltransferase</keyword>
<feature type="compositionally biased region" description="Basic and acidic residues" evidence="1">
    <location>
        <begin position="1"/>
        <end position="21"/>
    </location>
</feature>
<dbReference type="PANTHER" id="PTHR43591:SF10">
    <property type="entry name" value="ABC TRANSMEMBRANE TYPE-1 DOMAIN-CONTAINING PROTEIN-RELATED"/>
    <property type="match status" value="1"/>
</dbReference>
<sequence length="332" mass="38379">MATYSDNDHFIVPDENPHSDDDPAFLSETDAASSTQSLTSSVQNYQYENGRRYHAFRQGEYAYPNDEKEQERLDLLHHINLLVLDGELFRAPVDMDGARVLDLGTGTGIWATEVADEYPSAEILGTDLSPIQTNWVPPNCRFEVDDFESEWQYRKPFDFIHCRNLGGSVRDFPLLLTRIKDNLNNGGWVEITDFVAQAFSDDGGLERAPNIVEWCRLLDEASIKFGKQLNVAPSYKRWVIEAGFKDVKEEVYKIPFNPWPKDPKMKEIGRYELPNMVESLESYTMALFTRILGWTPEEIYVFLSKIRKELEDRSIHLYTKFIYVYGQKDEGE</sequence>
<dbReference type="STRING" id="2070753.A0A3A2ZQ22"/>
<dbReference type="GO" id="GO:0008168">
    <property type="term" value="F:methyltransferase activity"/>
    <property type="evidence" value="ECO:0007669"/>
    <property type="project" value="UniProtKB-KW"/>
</dbReference>
<dbReference type="SUPFAM" id="SSF53335">
    <property type="entry name" value="S-adenosyl-L-methionine-dependent methyltransferases"/>
    <property type="match status" value="1"/>
</dbReference>
<dbReference type="EMBL" id="MVGC01000053">
    <property type="protein sequence ID" value="RJE25258.1"/>
    <property type="molecule type" value="Genomic_DNA"/>
</dbReference>
<evidence type="ECO:0000313" key="2">
    <source>
        <dbReference type="EMBL" id="RJE25258.1"/>
    </source>
</evidence>
<dbReference type="OrthoDB" id="2013972at2759"/>
<feature type="region of interest" description="Disordered" evidence="1">
    <location>
        <begin position="1"/>
        <end position="40"/>
    </location>
</feature>
<reference evidence="3" key="1">
    <citation type="submission" date="2017-02" db="EMBL/GenBank/DDBJ databases">
        <authorList>
            <person name="Tafer H."/>
            <person name="Lopandic K."/>
        </authorList>
    </citation>
    <scope>NUCLEOTIDE SEQUENCE [LARGE SCALE GENOMIC DNA]</scope>
    <source>
        <strain evidence="3">CBS 366.77</strain>
    </source>
</reference>
<dbReference type="CDD" id="cd02440">
    <property type="entry name" value="AdoMet_MTases"/>
    <property type="match status" value="1"/>
</dbReference>
<name>A0A3A2ZQ22_9EURO</name>
<dbReference type="Pfam" id="PF13489">
    <property type="entry name" value="Methyltransf_23"/>
    <property type="match status" value="1"/>
</dbReference>
<evidence type="ECO:0000256" key="1">
    <source>
        <dbReference type="SAM" id="MobiDB-lite"/>
    </source>
</evidence>
<keyword evidence="3" id="KW-1185">Reference proteome</keyword>
<dbReference type="Proteomes" id="UP000266188">
    <property type="component" value="Unassembled WGS sequence"/>
</dbReference>
<comment type="caution">
    <text evidence="2">The sequence shown here is derived from an EMBL/GenBank/DDBJ whole genome shotgun (WGS) entry which is preliminary data.</text>
</comment>